<keyword evidence="1" id="KW-0328">Glycosyltransferase</keyword>
<dbReference type="Pfam" id="PF00535">
    <property type="entry name" value="Glycos_transf_2"/>
    <property type="match status" value="1"/>
</dbReference>
<evidence type="ECO:0000259" key="4">
    <source>
        <dbReference type="Pfam" id="PF04230"/>
    </source>
</evidence>
<accession>A0A374NZ95</accession>
<evidence type="ECO:0000313" key="5">
    <source>
        <dbReference type="EMBL" id="RGI97527.1"/>
    </source>
</evidence>
<reference evidence="5 6" key="1">
    <citation type="submission" date="2018-08" db="EMBL/GenBank/DDBJ databases">
        <title>A genome reference for cultivated species of the human gut microbiota.</title>
        <authorList>
            <person name="Zou Y."/>
            <person name="Xue W."/>
            <person name="Luo G."/>
        </authorList>
    </citation>
    <scope>NUCLEOTIDE SEQUENCE [LARGE SCALE GENOMIC DNA]</scope>
    <source>
        <strain evidence="5 6">TM09-12</strain>
    </source>
</reference>
<dbReference type="PANTHER" id="PTHR22916">
    <property type="entry name" value="GLYCOSYLTRANSFERASE"/>
    <property type="match status" value="1"/>
</dbReference>
<dbReference type="Gene3D" id="3.90.550.10">
    <property type="entry name" value="Spore Coat Polysaccharide Biosynthesis Protein SpsA, Chain A"/>
    <property type="match status" value="1"/>
</dbReference>
<feature type="domain" description="Glycosyltransferase 2-like" evidence="3">
    <location>
        <begin position="423"/>
        <end position="545"/>
    </location>
</feature>
<dbReference type="InterPro" id="IPR029044">
    <property type="entry name" value="Nucleotide-diphossugar_trans"/>
</dbReference>
<dbReference type="GO" id="GO:0016757">
    <property type="term" value="F:glycosyltransferase activity"/>
    <property type="evidence" value="ECO:0007669"/>
    <property type="project" value="UniProtKB-KW"/>
</dbReference>
<comment type="caution">
    <text evidence="5">The sequence shown here is derived from an EMBL/GenBank/DDBJ whole genome shotgun (WGS) entry which is preliminary data.</text>
</comment>
<keyword evidence="2 5" id="KW-0808">Transferase</keyword>
<proteinExistence type="predicted"/>
<evidence type="ECO:0000256" key="1">
    <source>
        <dbReference type="ARBA" id="ARBA00022676"/>
    </source>
</evidence>
<name>A0A374NZ95_9FIRM</name>
<dbReference type="PANTHER" id="PTHR22916:SF51">
    <property type="entry name" value="GLYCOSYLTRANSFERASE EPSH-RELATED"/>
    <property type="match status" value="1"/>
</dbReference>
<evidence type="ECO:0000256" key="2">
    <source>
        <dbReference type="ARBA" id="ARBA00022679"/>
    </source>
</evidence>
<protein>
    <submittedName>
        <fullName evidence="5">Glycosyltransferase</fullName>
    </submittedName>
</protein>
<dbReference type="AlphaFoldDB" id="A0A374NZ95"/>
<dbReference type="Pfam" id="PF04230">
    <property type="entry name" value="PS_pyruv_trans"/>
    <property type="match status" value="1"/>
</dbReference>
<dbReference type="RefSeq" id="WP_117624393.1">
    <property type="nucleotide sequence ID" value="NZ_QSON01000019.1"/>
</dbReference>
<evidence type="ECO:0000259" key="3">
    <source>
        <dbReference type="Pfam" id="PF00535"/>
    </source>
</evidence>
<dbReference type="CDD" id="cd00761">
    <property type="entry name" value="Glyco_tranf_GTA_type"/>
    <property type="match status" value="1"/>
</dbReference>
<gene>
    <name evidence="5" type="ORF">DXD79_27345</name>
</gene>
<evidence type="ECO:0000313" key="6">
    <source>
        <dbReference type="Proteomes" id="UP000263014"/>
    </source>
</evidence>
<organism evidence="5 6">
    <name type="scientific">Hungatella hathewayi</name>
    <dbReference type="NCBI Taxonomy" id="154046"/>
    <lineage>
        <taxon>Bacteria</taxon>
        <taxon>Bacillati</taxon>
        <taxon>Bacillota</taxon>
        <taxon>Clostridia</taxon>
        <taxon>Lachnospirales</taxon>
        <taxon>Lachnospiraceae</taxon>
        <taxon>Hungatella</taxon>
    </lineage>
</organism>
<dbReference type="InterPro" id="IPR001173">
    <property type="entry name" value="Glyco_trans_2-like"/>
</dbReference>
<dbReference type="EMBL" id="QSON01000019">
    <property type="protein sequence ID" value="RGI97527.1"/>
    <property type="molecule type" value="Genomic_DNA"/>
</dbReference>
<feature type="domain" description="Polysaccharide pyruvyl transferase" evidence="4">
    <location>
        <begin position="17"/>
        <end position="328"/>
    </location>
</feature>
<dbReference type="Proteomes" id="UP000263014">
    <property type="component" value="Unassembled WGS sequence"/>
</dbReference>
<sequence length="770" mass="89337">MEVYKRIALLGAIANPNIGDEAILLSNIQMIKKMYHENCKLYVFTKDSSYTALYSSEPNIQIIPIDYLHRLTVNCNYNTDKLSQIYINISSDSNYELQDSLIFDSLHSIFKEIDILHIVGGGYINSIWPDMLYEIAIAVAFAKKYSKKYLFTGISIYPLRGEELNLVETLFEGAELVDFRDDFYIATHKELSTKFHVSIDDAINLNTEYIANNSMYNKKYANIIINDWPEYTDKIKKIISTVIASFINDSINNNTVDFFNIVGFSNGDLSIWEDVKDNLMAATNKINFIDLTNTTCKYAKYLIANAIFNIGSRYHMAVFSLSSAVPILSLFSGEYYENKIKSIHNIYQSSSVIDIESLNKDILFNFINNLDSLRKKLVKEQKNTRSLYLNKIKLITRVYGITPIDSIQLFNKVNNENINPKITVIIPIYNMDAYIPECLDSVINQTLKELEILCIDDGSTDYSQQVLNEYSWKDKRIRIISQQNHGVSYSRNIGITQSKGEFLFFLDPDDYLPDNEVLADLYNAAIKHGVLICGGGFSENNVTLPGIVDRWDGNLSKYTFSDDTLMNYKDYQFDYGWTRFLYNREFLIYNDLRIPDYTFFEDPVFFVKVMHLAKTFYCLKRCTYCYRTGHKVTNFTDKKVLDLVKGLTENISFALEKNYNSLLSLELARLENDYGDIILNHLLKPSSIELRQLISDLNNLIYNNTDKIEYKIFDKALKKIEYKLYRQQEDMKYAWTKREQEFYTSTTWKVGNLILYIPKKIKSIVSNKKG</sequence>
<dbReference type="SUPFAM" id="SSF53448">
    <property type="entry name" value="Nucleotide-diphospho-sugar transferases"/>
    <property type="match status" value="1"/>
</dbReference>
<dbReference type="InterPro" id="IPR007345">
    <property type="entry name" value="Polysacch_pyruvyl_Trfase"/>
</dbReference>